<dbReference type="PANTHER" id="PTHR36795">
    <property type="entry name" value="OS01G0938400 PROTEIN"/>
    <property type="match status" value="1"/>
</dbReference>
<reference evidence="1" key="1">
    <citation type="journal article" date="2023" name="Plant J.">
        <title>The genome of the king protea, Protea cynaroides.</title>
        <authorList>
            <person name="Chang J."/>
            <person name="Duong T.A."/>
            <person name="Schoeman C."/>
            <person name="Ma X."/>
            <person name="Roodt D."/>
            <person name="Barker N."/>
            <person name="Li Z."/>
            <person name="Van de Peer Y."/>
            <person name="Mizrachi E."/>
        </authorList>
    </citation>
    <scope>NUCLEOTIDE SEQUENCE</scope>
    <source>
        <tissue evidence="1">Young leaves</tissue>
    </source>
</reference>
<evidence type="ECO:0000313" key="1">
    <source>
        <dbReference type="EMBL" id="KAJ4960055.1"/>
    </source>
</evidence>
<dbReference type="AlphaFoldDB" id="A0A9Q0H8I7"/>
<dbReference type="OrthoDB" id="1932414at2759"/>
<dbReference type="Proteomes" id="UP001141806">
    <property type="component" value="Unassembled WGS sequence"/>
</dbReference>
<keyword evidence="2" id="KW-1185">Reference proteome</keyword>
<dbReference type="PANTHER" id="PTHR36795:SF2">
    <property type="entry name" value="OS01G0938400 PROTEIN"/>
    <property type="match status" value="1"/>
</dbReference>
<name>A0A9Q0H8I7_9MAGN</name>
<proteinExistence type="predicted"/>
<sequence length="142" mass="16649">MSAIEMTATIKKLSYKRLINEGEPVDDANQEGEEKAPEEIMNWRARRWFRIRNVGGKRRSKVRIPGLRRLLRRKNKVVSVVRFSWNKVFRRLKESRSYMGDLFAGNYLFTQVNPSSLKCTQKSYMGVGLHGYTSKSYLRKIS</sequence>
<comment type="caution">
    <text evidence="1">The sequence shown here is derived from an EMBL/GenBank/DDBJ whole genome shotgun (WGS) entry which is preliminary data.</text>
</comment>
<evidence type="ECO:0000313" key="2">
    <source>
        <dbReference type="Proteomes" id="UP001141806"/>
    </source>
</evidence>
<accession>A0A9Q0H8I7</accession>
<dbReference type="EMBL" id="JAMYWD010000009">
    <property type="protein sequence ID" value="KAJ4960055.1"/>
    <property type="molecule type" value="Genomic_DNA"/>
</dbReference>
<protein>
    <submittedName>
        <fullName evidence="1">Uncharacterized protein</fullName>
    </submittedName>
</protein>
<organism evidence="1 2">
    <name type="scientific">Protea cynaroides</name>
    <dbReference type="NCBI Taxonomy" id="273540"/>
    <lineage>
        <taxon>Eukaryota</taxon>
        <taxon>Viridiplantae</taxon>
        <taxon>Streptophyta</taxon>
        <taxon>Embryophyta</taxon>
        <taxon>Tracheophyta</taxon>
        <taxon>Spermatophyta</taxon>
        <taxon>Magnoliopsida</taxon>
        <taxon>Proteales</taxon>
        <taxon>Proteaceae</taxon>
        <taxon>Protea</taxon>
    </lineage>
</organism>
<gene>
    <name evidence="1" type="ORF">NE237_019965</name>
</gene>